<reference evidence="1 2" key="1">
    <citation type="submission" date="2020-05" db="EMBL/GenBank/DDBJ databases">
        <title>Draft genome sequence of Desulfovibrio sp. strain HN2T.</title>
        <authorList>
            <person name="Ueno A."/>
            <person name="Tamazawa S."/>
            <person name="Tamamura S."/>
            <person name="Murakami T."/>
            <person name="Kiyama T."/>
            <person name="Inomata H."/>
            <person name="Amano Y."/>
            <person name="Miyakawa K."/>
            <person name="Tamaki H."/>
            <person name="Naganuma T."/>
            <person name="Kaneko K."/>
        </authorList>
    </citation>
    <scope>NUCLEOTIDE SEQUENCE [LARGE SCALE GENOMIC DNA]</scope>
    <source>
        <strain evidence="1 2">HN2</strain>
    </source>
</reference>
<proteinExistence type="predicted"/>
<name>A0A7J0BK52_9BACT</name>
<dbReference type="AlphaFoldDB" id="A0A7J0BK52"/>
<evidence type="ECO:0000313" key="2">
    <source>
        <dbReference type="Proteomes" id="UP000503840"/>
    </source>
</evidence>
<dbReference type="EMBL" id="BLVO01000013">
    <property type="protein sequence ID" value="GFM34019.1"/>
    <property type="molecule type" value="Genomic_DNA"/>
</dbReference>
<organism evidence="1 2">
    <name type="scientific">Desulfovibrio subterraneus</name>
    <dbReference type="NCBI Taxonomy" id="2718620"/>
    <lineage>
        <taxon>Bacteria</taxon>
        <taxon>Pseudomonadati</taxon>
        <taxon>Thermodesulfobacteriota</taxon>
        <taxon>Desulfovibrionia</taxon>
        <taxon>Desulfovibrionales</taxon>
        <taxon>Desulfovibrionaceae</taxon>
        <taxon>Desulfovibrio</taxon>
    </lineage>
</organism>
<accession>A0A7J0BK52</accession>
<dbReference type="RefSeq" id="WP_174405649.1">
    <property type="nucleotide sequence ID" value="NZ_BLVO01000013.1"/>
</dbReference>
<protein>
    <submittedName>
        <fullName evidence="1">Uncharacterized protein</fullName>
    </submittedName>
</protein>
<evidence type="ECO:0000313" key="1">
    <source>
        <dbReference type="EMBL" id="GFM34019.1"/>
    </source>
</evidence>
<comment type="caution">
    <text evidence="1">The sequence shown here is derived from an EMBL/GenBank/DDBJ whole genome shotgun (WGS) entry which is preliminary data.</text>
</comment>
<sequence length="105" mass="12038">MNTRLFVDNNDIAYCTTFEDGRIYKVLIKPLNKTIYVCEECGSAWLDLDSLFTEEHATSLQYYLKEIGIIGDGYVKWSEIVEYGDFLTASELEDAIQRHGISIVN</sequence>
<dbReference type="Proteomes" id="UP000503840">
    <property type="component" value="Unassembled WGS sequence"/>
</dbReference>
<gene>
    <name evidence="1" type="ORF">DSM101010T_23840</name>
</gene>
<keyword evidence="2" id="KW-1185">Reference proteome</keyword>